<dbReference type="GO" id="GO:0003676">
    <property type="term" value="F:nucleic acid binding"/>
    <property type="evidence" value="ECO:0007669"/>
    <property type="project" value="InterPro"/>
</dbReference>
<dbReference type="Gene3D" id="3.30.420.10">
    <property type="entry name" value="Ribonuclease H-like superfamily/Ribonuclease H"/>
    <property type="match status" value="1"/>
</dbReference>
<protein>
    <submittedName>
        <fullName evidence="1">Uncharacterized protein</fullName>
    </submittedName>
</protein>
<organism evidence="1 2">
    <name type="scientific">Ancylostoma ceylanicum</name>
    <dbReference type="NCBI Taxonomy" id="53326"/>
    <lineage>
        <taxon>Eukaryota</taxon>
        <taxon>Metazoa</taxon>
        <taxon>Ecdysozoa</taxon>
        <taxon>Nematoda</taxon>
        <taxon>Chromadorea</taxon>
        <taxon>Rhabditida</taxon>
        <taxon>Rhabditina</taxon>
        <taxon>Rhabditomorpha</taxon>
        <taxon>Strongyloidea</taxon>
        <taxon>Ancylostomatidae</taxon>
        <taxon>Ancylostomatinae</taxon>
        <taxon>Ancylostoma</taxon>
    </lineage>
</organism>
<sequence length="141" mass="15971">MKFGCTILPLPPYLSNLVYSDYHLFSHLQHHLLGQKLQFHDDIEKALEHSLKKQSPAFWSRGTYDPPKPYIGLLDSDETLPAFGNISTPWTWRFHYDVQSPATDPGSVRSSEFSSICFNRYCGKFVGIFGKSNSGITQGRG</sequence>
<reference evidence="2" key="1">
    <citation type="journal article" date="2015" name="Nat. Genet.">
        <title>The genome and transcriptome of the zoonotic hookworm Ancylostoma ceylanicum identify infection-specific gene families.</title>
        <authorList>
            <person name="Schwarz E.M."/>
            <person name="Hu Y."/>
            <person name="Antoshechkin I."/>
            <person name="Miller M.M."/>
            <person name="Sternberg P.W."/>
            <person name="Aroian R.V."/>
        </authorList>
    </citation>
    <scope>NUCLEOTIDE SEQUENCE</scope>
    <source>
        <strain evidence="2">HY135</strain>
    </source>
</reference>
<dbReference type="AlphaFoldDB" id="A0A016UII3"/>
<name>A0A016UII3_9BILA</name>
<accession>A0A016UII3</accession>
<evidence type="ECO:0000313" key="1">
    <source>
        <dbReference type="EMBL" id="EYC14985.1"/>
    </source>
</evidence>
<dbReference type="STRING" id="53326.A0A016UII3"/>
<dbReference type="EMBL" id="JARK01001374">
    <property type="protein sequence ID" value="EYC14985.1"/>
    <property type="molecule type" value="Genomic_DNA"/>
</dbReference>
<dbReference type="OrthoDB" id="9970333at2759"/>
<comment type="caution">
    <text evidence="1">The sequence shown here is derived from an EMBL/GenBank/DDBJ whole genome shotgun (WGS) entry which is preliminary data.</text>
</comment>
<gene>
    <name evidence="1" type="primary">Acey_s0038.g3560</name>
    <name evidence="1" type="ORF">Y032_0038g3560</name>
</gene>
<dbReference type="Proteomes" id="UP000024635">
    <property type="component" value="Unassembled WGS sequence"/>
</dbReference>
<evidence type="ECO:0000313" key="2">
    <source>
        <dbReference type="Proteomes" id="UP000024635"/>
    </source>
</evidence>
<proteinExistence type="predicted"/>
<keyword evidence="2" id="KW-1185">Reference proteome</keyword>
<dbReference type="InterPro" id="IPR036397">
    <property type="entry name" value="RNaseH_sf"/>
</dbReference>